<dbReference type="AlphaFoldDB" id="A0A0V0GXH6"/>
<feature type="non-terminal residue" evidence="1">
    <location>
        <position position="1"/>
    </location>
</feature>
<accession>A0A0V0GXH6</accession>
<protein>
    <submittedName>
        <fullName evidence="1">Putative ovule protein</fullName>
    </submittedName>
</protein>
<name>A0A0V0GXH6_SOLCH</name>
<sequence>KDSTLGRIFNYGISNPGIVHTTIVILILYHTPCGIIPGLNYKMTHLPLPKAFLPEIFKQTKVKVGNESLSKLSSLNQTHV</sequence>
<dbReference type="EMBL" id="GEDG01029305">
    <property type="protein sequence ID" value="JAP12627.1"/>
    <property type="molecule type" value="Transcribed_RNA"/>
</dbReference>
<proteinExistence type="predicted"/>
<reference evidence="1" key="1">
    <citation type="submission" date="2015-12" db="EMBL/GenBank/DDBJ databases">
        <title>Gene expression during late stages of embryo sac development: a critical building block for successful pollen-pistil interactions.</title>
        <authorList>
            <person name="Liu Y."/>
            <person name="Joly V."/>
            <person name="Sabar M."/>
            <person name="Matton D.P."/>
        </authorList>
    </citation>
    <scope>NUCLEOTIDE SEQUENCE</scope>
</reference>
<organism evidence="1">
    <name type="scientific">Solanum chacoense</name>
    <name type="common">Chaco potato</name>
    <dbReference type="NCBI Taxonomy" id="4108"/>
    <lineage>
        <taxon>Eukaryota</taxon>
        <taxon>Viridiplantae</taxon>
        <taxon>Streptophyta</taxon>
        <taxon>Embryophyta</taxon>
        <taxon>Tracheophyta</taxon>
        <taxon>Spermatophyta</taxon>
        <taxon>Magnoliopsida</taxon>
        <taxon>eudicotyledons</taxon>
        <taxon>Gunneridae</taxon>
        <taxon>Pentapetalae</taxon>
        <taxon>asterids</taxon>
        <taxon>lamiids</taxon>
        <taxon>Solanales</taxon>
        <taxon>Solanaceae</taxon>
        <taxon>Solanoideae</taxon>
        <taxon>Solaneae</taxon>
        <taxon>Solanum</taxon>
    </lineage>
</organism>
<evidence type="ECO:0000313" key="1">
    <source>
        <dbReference type="EMBL" id="JAP12627.1"/>
    </source>
</evidence>